<dbReference type="GO" id="GO:0012507">
    <property type="term" value="C:ER to Golgi transport vesicle membrane"/>
    <property type="evidence" value="ECO:0007669"/>
    <property type="project" value="TreeGrafter"/>
</dbReference>
<evidence type="ECO:0000256" key="10">
    <source>
        <dbReference type="ARBA" id="ARBA00040957"/>
    </source>
</evidence>
<comment type="similarity">
    <text evidence="9 11">Belongs to the BOS1 family.</text>
</comment>
<dbReference type="GO" id="GO:0006888">
    <property type="term" value="P:endoplasmic reticulum to Golgi vesicle-mediated transport"/>
    <property type="evidence" value="ECO:0007669"/>
    <property type="project" value="TreeGrafter"/>
</dbReference>
<accession>A0A4T0NIV5</accession>
<protein>
    <recommendedName>
        <fullName evidence="10 11">Protein transport protein BOS1</fullName>
    </recommendedName>
</protein>
<dbReference type="PANTHER" id="PTHR21230:SF1">
    <property type="entry name" value="GOLGI SNAP RECEPTOR COMPLEX MEMBER 2"/>
    <property type="match status" value="1"/>
</dbReference>
<evidence type="ECO:0000256" key="2">
    <source>
        <dbReference type="ARBA" id="ARBA00004409"/>
    </source>
</evidence>
<evidence type="ECO:0000256" key="1">
    <source>
        <dbReference type="ARBA" id="ARBA00004163"/>
    </source>
</evidence>
<evidence type="ECO:0000256" key="3">
    <source>
        <dbReference type="ARBA" id="ARBA00022448"/>
    </source>
</evidence>
<evidence type="ECO:0000256" key="13">
    <source>
        <dbReference type="SAM" id="Phobius"/>
    </source>
</evidence>
<keyword evidence="6 13" id="KW-1133">Transmembrane helix</keyword>
<dbReference type="PANTHER" id="PTHR21230">
    <property type="entry name" value="VESICLE TRANSPORT V-SNARE PROTEIN VTI1-RELATED"/>
    <property type="match status" value="1"/>
</dbReference>
<dbReference type="GO" id="GO:0000149">
    <property type="term" value="F:SNARE binding"/>
    <property type="evidence" value="ECO:0007669"/>
    <property type="project" value="TreeGrafter"/>
</dbReference>
<reference evidence="14 15" key="1">
    <citation type="submission" date="2019-03" db="EMBL/GenBank/DDBJ databases">
        <title>Sequencing 25 genomes of Wallemia mellicola.</title>
        <authorList>
            <person name="Gostincar C."/>
        </authorList>
    </citation>
    <scope>NUCLEOTIDE SEQUENCE [LARGE SCALE GENOMIC DNA]</scope>
    <source>
        <strain evidence="14 15">EXF-1262</strain>
    </source>
</reference>
<dbReference type="GO" id="GO:0005789">
    <property type="term" value="C:endoplasmic reticulum membrane"/>
    <property type="evidence" value="ECO:0007669"/>
    <property type="project" value="UniProtKB-SubCell"/>
</dbReference>
<organism evidence="14 15">
    <name type="scientific">Wallemia mellicola</name>
    <dbReference type="NCBI Taxonomy" id="1708541"/>
    <lineage>
        <taxon>Eukaryota</taxon>
        <taxon>Fungi</taxon>
        <taxon>Dikarya</taxon>
        <taxon>Basidiomycota</taxon>
        <taxon>Wallemiomycotina</taxon>
        <taxon>Wallemiomycetes</taxon>
        <taxon>Wallemiales</taxon>
        <taxon>Wallemiaceae</taxon>
        <taxon>Wallemia</taxon>
    </lineage>
</organism>
<dbReference type="Proteomes" id="UP000307169">
    <property type="component" value="Unassembled WGS sequence"/>
</dbReference>
<evidence type="ECO:0000256" key="9">
    <source>
        <dbReference type="ARBA" id="ARBA00037983"/>
    </source>
</evidence>
<feature type="coiled-coil region" evidence="12">
    <location>
        <begin position="5"/>
        <end position="32"/>
    </location>
</feature>
<evidence type="ECO:0000256" key="4">
    <source>
        <dbReference type="ARBA" id="ARBA00022692"/>
    </source>
</evidence>
<dbReference type="GO" id="GO:0031201">
    <property type="term" value="C:SNARE complex"/>
    <property type="evidence" value="ECO:0007669"/>
    <property type="project" value="TreeGrafter"/>
</dbReference>
<dbReference type="InterPro" id="IPR027027">
    <property type="entry name" value="GOSR2/Membrin/Bos1"/>
</dbReference>
<dbReference type="GO" id="GO:0005484">
    <property type="term" value="F:SNAP receptor activity"/>
    <property type="evidence" value="ECO:0007669"/>
    <property type="project" value="InterPro"/>
</dbReference>
<keyword evidence="4 13" id="KW-0812">Transmembrane</keyword>
<dbReference type="CDD" id="cd15863">
    <property type="entry name" value="SNARE_GS27"/>
    <property type="match status" value="1"/>
</dbReference>
<keyword evidence="7" id="KW-0333">Golgi apparatus</keyword>
<dbReference type="GO" id="GO:0000139">
    <property type="term" value="C:Golgi membrane"/>
    <property type="evidence" value="ECO:0007669"/>
    <property type="project" value="UniProtKB-SubCell"/>
</dbReference>
<sequence>MNAVSSQATRQINKLKEDLSKLDDENSIVSNALTGQIAASLAALNRTIDDCEQLSKGELNSAKQEKAEARCADLRRQSKSLRQHFEVSKNKASERATTTLRSDLMAGQDIRTRNQDPLFQPNRSQWDDFNMRENDFVRNADSQLDSFLAQGAHILENLRDQRSFLKGTKRRLLDAANGIGLGRTAISFIERRSAKDIIIFYIGAACTLLIMFAIWYYLG</sequence>
<evidence type="ECO:0000256" key="6">
    <source>
        <dbReference type="ARBA" id="ARBA00022989"/>
    </source>
</evidence>
<evidence type="ECO:0000256" key="7">
    <source>
        <dbReference type="ARBA" id="ARBA00023034"/>
    </source>
</evidence>
<evidence type="ECO:0000313" key="15">
    <source>
        <dbReference type="Proteomes" id="UP000307169"/>
    </source>
</evidence>
<dbReference type="Pfam" id="PF12352">
    <property type="entry name" value="V-SNARE_C"/>
    <property type="match status" value="1"/>
</dbReference>
<evidence type="ECO:0000256" key="8">
    <source>
        <dbReference type="ARBA" id="ARBA00023136"/>
    </source>
</evidence>
<keyword evidence="12" id="KW-0175">Coiled coil</keyword>
<evidence type="ECO:0000256" key="5">
    <source>
        <dbReference type="ARBA" id="ARBA00022927"/>
    </source>
</evidence>
<name>A0A4T0NIV5_9BASI</name>
<dbReference type="GO" id="GO:0015031">
    <property type="term" value="P:protein transport"/>
    <property type="evidence" value="ECO:0007669"/>
    <property type="project" value="UniProtKB-KW"/>
</dbReference>
<evidence type="ECO:0000256" key="12">
    <source>
        <dbReference type="SAM" id="Coils"/>
    </source>
</evidence>
<comment type="function">
    <text evidence="11">SNARE required for protein transport between the ER and the Golgi complex.</text>
</comment>
<dbReference type="AlphaFoldDB" id="A0A4T0NIV5"/>
<proteinExistence type="inferred from homology"/>
<keyword evidence="3 11" id="KW-0813">Transport</keyword>
<dbReference type="GO" id="GO:0006906">
    <property type="term" value="P:vesicle fusion"/>
    <property type="evidence" value="ECO:0007669"/>
    <property type="project" value="TreeGrafter"/>
</dbReference>
<dbReference type="GO" id="GO:0031902">
    <property type="term" value="C:late endosome membrane"/>
    <property type="evidence" value="ECO:0007669"/>
    <property type="project" value="TreeGrafter"/>
</dbReference>
<comment type="subcellular location">
    <subcellularLocation>
        <location evidence="1">Endoplasmic reticulum membrane</location>
        <topology evidence="1">Single-pass type IV membrane protein</topology>
    </subcellularLocation>
    <subcellularLocation>
        <location evidence="2">Golgi apparatus membrane</location>
        <topology evidence="2">Single-pass type IV membrane protein</topology>
    </subcellularLocation>
</comment>
<keyword evidence="8 11" id="KW-0472">Membrane</keyword>
<comment type="caution">
    <text evidence="14">The sequence shown here is derived from an EMBL/GenBank/DDBJ whole genome shotgun (WGS) entry which is preliminary data.</text>
</comment>
<dbReference type="PIRSF" id="PIRSF028865">
    <property type="entry name" value="Membrin-2"/>
    <property type="match status" value="1"/>
</dbReference>
<keyword evidence="5 11" id="KW-0653">Protein transport</keyword>
<evidence type="ECO:0000313" key="14">
    <source>
        <dbReference type="EMBL" id="TIB96891.1"/>
    </source>
</evidence>
<feature type="transmembrane region" description="Helical" evidence="13">
    <location>
        <begin position="198"/>
        <end position="218"/>
    </location>
</feature>
<evidence type="ECO:0000256" key="11">
    <source>
        <dbReference type="PIRNR" id="PIRNR028865"/>
    </source>
</evidence>
<dbReference type="EMBL" id="SPRH01000055">
    <property type="protein sequence ID" value="TIB96891.1"/>
    <property type="molecule type" value="Genomic_DNA"/>
</dbReference>
<gene>
    <name evidence="14" type="ORF">E3Q17_03622</name>
</gene>